<organism evidence="1 2">
    <name type="scientific">Lasiodiplodia theobromae</name>
    <dbReference type="NCBI Taxonomy" id="45133"/>
    <lineage>
        <taxon>Eukaryota</taxon>
        <taxon>Fungi</taxon>
        <taxon>Dikarya</taxon>
        <taxon>Ascomycota</taxon>
        <taxon>Pezizomycotina</taxon>
        <taxon>Dothideomycetes</taxon>
        <taxon>Dothideomycetes incertae sedis</taxon>
        <taxon>Botryosphaeriales</taxon>
        <taxon>Botryosphaeriaceae</taxon>
        <taxon>Lasiodiplodia</taxon>
    </lineage>
</organism>
<protein>
    <submittedName>
        <fullName evidence="1">Uncharacterized protein</fullName>
    </submittedName>
</protein>
<evidence type="ECO:0000313" key="2">
    <source>
        <dbReference type="Proteomes" id="UP000627934"/>
    </source>
</evidence>
<sequence length="75" mass="8450">MAIRPLIVTGSARHAEFLRNVHLQLRGCLNFARLKTDDHKEPVELVHVVITVAELLSRRQPASTVSWATISRPIL</sequence>
<reference evidence="1" key="1">
    <citation type="submission" date="2016-08" db="EMBL/GenBank/DDBJ databases">
        <authorList>
            <person name="Yan J."/>
        </authorList>
    </citation>
    <scope>NUCLEOTIDE SEQUENCE</scope>
    <source>
        <strain evidence="1">CSS-01s</strain>
    </source>
</reference>
<dbReference type="EMBL" id="MDYX01000040">
    <property type="protein sequence ID" value="KAF9630286.1"/>
    <property type="molecule type" value="Genomic_DNA"/>
</dbReference>
<dbReference type="Proteomes" id="UP000627934">
    <property type="component" value="Unassembled WGS sequence"/>
</dbReference>
<proteinExistence type="predicted"/>
<gene>
    <name evidence="1" type="ORF">BFW01_g848</name>
</gene>
<dbReference type="AlphaFoldDB" id="A0A8H7IRA5"/>
<reference evidence="1" key="2">
    <citation type="journal article" date="2018" name="DNA Res.">
        <title>Comparative genome and transcriptome analyses reveal adaptations to opportunistic infections in woody plant degrading pathogens of Botryosphaeriaceae.</title>
        <authorList>
            <person name="Yan J.Y."/>
            <person name="Zhao W.S."/>
            <person name="Chen Z."/>
            <person name="Xing Q.K."/>
            <person name="Zhang W."/>
            <person name="Chethana K.W.T."/>
            <person name="Xue M.F."/>
            <person name="Xu J.P."/>
            <person name="Phillips A.J.L."/>
            <person name="Wang Y."/>
            <person name="Liu J.H."/>
            <person name="Liu M."/>
            <person name="Zhou Y."/>
            <person name="Jayawardena R.S."/>
            <person name="Manawasinghe I.S."/>
            <person name="Huang J.B."/>
            <person name="Qiao G.H."/>
            <person name="Fu C.Y."/>
            <person name="Guo F.F."/>
            <person name="Dissanayake A.J."/>
            <person name="Peng Y.L."/>
            <person name="Hyde K.D."/>
            <person name="Li X.H."/>
        </authorList>
    </citation>
    <scope>NUCLEOTIDE SEQUENCE</scope>
    <source>
        <strain evidence="1">CSS-01s</strain>
    </source>
</reference>
<name>A0A8H7IRA5_9PEZI</name>
<evidence type="ECO:0000313" key="1">
    <source>
        <dbReference type="EMBL" id="KAF9630286.1"/>
    </source>
</evidence>
<accession>A0A8H7IRA5</accession>
<comment type="caution">
    <text evidence="1">The sequence shown here is derived from an EMBL/GenBank/DDBJ whole genome shotgun (WGS) entry which is preliminary data.</text>
</comment>